<comment type="caution">
    <text evidence="3">The sequence shown here is derived from an EMBL/GenBank/DDBJ whole genome shotgun (WGS) entry which is preliminary data.</text>
</comment>
<dbReference type="PANTHER" id="PTHR23084">
    <property type="entry name" value="PHOSPHATIDYLINOSITOL-4-PHOSPHATE 5-KINASE RELATED"/>
    <property type="match status" value="1"/>
</dbReference>
<keyword evidence="1" id="KW-0677">Repeat</keyword>
<dbReference type="EMBL" id="CAJNIZ010044105">
    <property type="protein sequence ID" value="CAE7678441.1"/>
    <property type="molecule type" value="Genomic_DNA"/>
</dbReference>
<sequence length="534" mass="58537">CEKCMAPKKQQPKVEEEVPVQESEDEPEEPEILTKCLRAPGNLFYGEVKAGYKQRKGQWIRHGKGQQIQTAVTPLGLGPNQRPAFETLIVSIYEGAWEEDAPCGEGSYRWSDGSSYEGNFEQGKMHGQGRFVWADGSSYEGSWFQGAFHGEGTFDSRWDGGRYMQGAFHYNCFQKSDGRWVDILQHIKNHELREIIHGNPLRTEVEAAAAANASASRRKGSATNGGGFANVLRAAPGPQGSGTCSLGSRLREALSNNLVPLVLAESSASSSALEDFLASGAVTEPAVQCVSLRLCALEQKRQRDFKRFFRDALKSAILSGSFFTLVFEDDDGAAGTAEDTWLQRTPSTQTLEVVPEEWALYSFFSGSSLPPEIFLPLTFNARGKAHLLLPQADAGTEPVDTPFEASESKEEAPSKEEGITKPAVSQELLQRSAAELPPMANLGPTGHIWELTEEEVSMRDEKDTQTMLGLPLQYQVLPAAVATGRVPDGLEDTEVRRWVKQRFGKHAPVHRMAIILLTGTSPGMDETVRDGDDA</sequence>
<gene>
    <name evidence="3" type="primary">PIP5K5</name>
    <name evidence="3" type="ORF">SPIL2461_LOCUS18848</name>
</gene>
<evidence type="ECO:0000256" key="1">
    <source>
        <dbReference type="ARBA" id="ARBA00022737"/>
    </source>
</evidence>
<feature type="compositionally biased region" description="Basic and acidic residues" evidence="2">
    <location>
        <begin position="406"/>
        <end position="419"/>
    </location>
</feature>
<feature type="non-terminal residue" evidence="3">
    <location>
        <position position="534"/>
    </location>
</feature>
<dbReference type="Pfam" id="PF02493">
    <property type="entry name" value="MORN"/>
    <property type="match status" value="3"/>
</dbReference>
<organism evidence="3 4">
    <name type="scientific">Symbiodinium pilosum</name>
    <name type="common">Dinoflagellate</name>
    <dbReference type="NCBI Taxonomy" id="2952"/>
    <lineage>
        <taxon>Eukaryota</taxon>
        <taxon>Sar</taxon>
        <taxon>Alveolata</taxon>
        <taxon>Dinophyceae</taxon>
        <taxon>Suessiales</taxon>
        <taxon>Symbiodiniaceae</taxon>
        <taxon>Symbiodinium</taxon>
    </lineage>
</organism>
<dbReference type="Gene3D" id="2.20.110.10">
    <property type="entry name" value="Histone H3 K4-specific methyltransferase SET7/9 N-terminal domain"/>
    <property type="match status" value="1"/>
</dbReference>
<evidence type="ECO:0000313" key="3">
    <source>
        <dbReference type="EMBL" id="CAE7678441.1"/>
    </source>
</evidence>
<dbReference type="SMART" id="SM00698">
    <property type="entry name" value="MORN"/>
    <property type="match status" value="3"/>
</dbReference>
<proteinExistence type="predicted"/>
<evidence type="ECO:0000313" key="4">
    <source>
        <dbReference type="Proteomes" id="UP000649617"/>
    </source>
</evidence>
<protein>
    <submittedName>
        <fullName evidence="3">PIP5K5 protein</fullName>
    </submittedName>
</protein>
<feature type="region of interest" description="Disordered" evidence="2">
    <location>
        <begin position="1"/>
        <end position="30"/>
    </location>
</feature>
<dbReference type="AlphaFoldDB" id="A0A812WCH9"/>
<dbReference type="SUPFAM" id="SSF82185">
    <property type="entry name" value="Histone H3 K4-specific methyltransferase SET7/9 N-terminal domain"/>
    <property type="match status" value="1"/>
</dbReference>
<reference evidence="3" key="1">
    <citation type="submission" date="2021-02" db="EMBL/GenBank/DDBJ databases">
        <authorList>
            <person name="Dougan E. K."/>
            <person name="Rhodes N."/>
            <person name="Thang M."/>
            <person name="Chan C."/>
        </authorList>
    </citation>
    <scope>NUCLEOTIDE SEQUENCE</scope>
</reference>
<dbReference type="Proteomes" id="UP000649617">
    <property type="component" value="Unassembled WGS sequence"/>
</dbReference>
<feature type="region of interest" description="Disordered" evidence="2">
    <location>
        <begin position="393"/>
        <end position="421"/>
    </location>
</feature>
<dbReference type="PANTHER" id="PTHR23084:SF263">
    <property type="entry name" value="MORN REPEAT-CONTAINING PROTEIN 1"/>
    <property type="match status" value="1"/>
</dbReference>
<dbReference type="OrthoDB" id="437960at2759"/>
<dbReference type="InterPro" id="IPR003409">
    <property type="entry name" value="MORN"/>
</dbReference>
<accession>A0A812WCH9</accession>
<evidence type="ECO:0000256" key="2">
    <source>
        <dbReference type="SAM" id="MobiDB-lite"/>
    </source>
</evidence>
<keyword evidence="4" id="KW-1185">Reference proteome</keyword>
<name>A0A812WCH9_SYMPI</name>
<feature type="compositionally biased region" description="Acidic residues" evidence="2">
    <location>
        <begin position="17"/>
        <end position="30"/>
    </location>
</feature>